<protein>
    <submittedName>
        <fullName evidence="2">Uncharacterized protein</fullName>
    </submittedName>
</protein>
<accession>A0A2N6NF11</accession>
<feature type="transmembrane region" description="Helical" evidence="1">
    <location>
        <begin position="233"/>
        <end position="251"/>
    </location>
</feature>
<evidence type="ECO:0000313" key="3">
    <source>
        <dbReference type="Proteomes" id="UP000235728"/>
    </source>
</evidence>
<name>A0A2N6NF11_BEABA</name>
<proteinExistence type="predicted"/>
<reference evidence="2 3" key="1">
    <citation type="journal article" date="2016" name="Appl. Microbiol. Biotechnol.">
        <title>Characterization of T-DNA insertion mutants with decreased virulence in the entomopathogenic fungus Beauveria bassiana JEF-007.</title>
        <authorList>
            <person name="Kim S."/>
            <person name="Lee S.J."/>
            <person name="Nai Y.S."/>
            <person name="Yu J.S."/>
            <person name="Lee M.R."/>
            <person name="Yang Y.T."/>
            <person name="Kim J.S."/>
        </authorList>
    </citation>
    <scope>NUCLEOTIDE SEQUENCE [LARGE SCALE GENOMIC DNA]</scope>
    <source>
        <strain evidence="2 3">JEF-007</strain>
    </source>
</reference>
<keyword evidence="1" id="KW-0812">Transmembrane</keyword>
<sequence length="273" mass="30679">MRGIDSKGKKTCIRLCPRLLDAFPRFKHRHQQARPRLAVAFVGGGVHFEPLVARHVDAPQREQVLRAQQRVRQRPVRLVDERRARLGGRLGGAGRVHVWVRARLELQELAAQLAHVNGEVAARRRAQGQRGREERVVAVVEEGSEVSAPSAAACWEEKRRRGGDDDDDDGERLVVFAGRRGLRRRERMVVVVAAAVLVLAWRAGGRRVSDADEEKWRRAHRREGADAPRNTAAAARMLAGIMYTLFCFPLNKKPSAVVVTKTLPVRCICVREE</sequence>
<evidence type="ECO:0000313" key="2">
    <source>
        <dbReference type="EMBL" id="PMB65858.1"/>
    </source>
</evidence>
<organism evidence="2 3">
    <name type="scientific">Beauveria bassiana</name>
    <name type="common">White muscardine disease fungus</name>
    <name type="synonym">Tritirachium shiotae</name>
    <dbReference type="NCBI Taxonomy" id="176275"/>
    <lineage>
        <taxon>Eukaryota</taxon>
        <taxon>Fungi</taxon>
        <taxon>Dikarya</taxon>
        <taxon>Ascomycota</taxon>
        <taxon>Pezizomycotina</taxon>
        <taxon>Sordariomycetes</taxon>
        <taxon>Hypocreomycetidae</taxon>
        <taxon>Hypocreales</taxon>
        <taxon>Cordycipitaceae</taxon>
        <taxon>Beauveria</taxon>
    </lineage>
</organism>
<keyword evidence="1" id="KW-0472">Membrane</keyword>
<gene>
    <name evidence="2" type="ORF">BM221_008055</name>
</gene>
<dbReference type="EMBL" id="MRVG01000009">
    <property type="protein sequence ID" value="PMB65858.1"/>
    <property type="molecule type" value="Genomic_DNA"/>
</dbReference>
<evidence type="ECO:0000256" key="1">
    <source>
        <dbReference type="SAM" id="Phobius"/>
    </source>
</evidence>
<dbReference type="Proteomes" id="UP000235728">
    <property type="component" value="Unassembled WGS sequence"/>
</dbReference>
<comment type="caution">
    <text evidence="2">The sequence shown here is derived from an EMBL/GenBank/DDBJ whole genome shotgun (WGS) entry which is preliminary data.</text>
</comment>
<feature type="transmembrane region" description="Helical" evidence="1">
    <location>
        <begin position="188"/>
        <end position="204"/>
    </location>
</feature>
<keyword evidence="1" id="KW-1133">Transmembrane helix</keyword>
<dbReference type="AlphaFoldDB" id="A0A2N6NF11"/>